<feature type="signal peptide" evidence="1">
    <location>
        <begin position="1"/>
        <end position="22"/>
    </location>
</feature>
<sequence>MFLLKKFSFFYFIFLLYKFIKGHHISLVNDEYYVVNSPIFCIRESFMYFRNEVYRVCVNSNEDEDFNIHIYVQKRKGNSWEIEDELLKGKKKKSFISFFSYVYDEEIIIILCDFEGYGKNKKINCFRSHSSTGVDFTTENINVPHDIFNNKDLSYYSSFPYEFNGEKYLLICGIINYIFKSYEGDFIGCAASSDKGSTWNTKFHFRYDGTKHFTSYFLLKVKIFNNKLAFFFHYASTSEESGKYIECSNKSNNDFYCEDVHFDKEKSLRSVIKLNDYFITSFVNKNDRKACYLYYTNENSFLIKPKNTGDELSGCYRASFIKIHDNKIMFVHLSGYGVYNIYTFRYLNYK</sequence>
<evidence type="ECO:0000259" key="2">
    <source>
        <dbReference type="Pfam" id="PF18638"/>
    </source>
</evidence>
<dbReference type="Pfam" id="PF18638">
    <property type="entry name" value="CyRPA"/>
    <property type="match status" value="1"/>
</dbReference>
<reference evidence="3 4" key="1">
    <citation type="submission" date="2015-04" db="EMBL/GenBank/DDBJ databases">
        <authorList>
            <consortium name="Pathogen Informatics"/>
        </authorList>
    </citation>
    <scope>NUCLEOTIDE SEQUENCE [LARGE SCALE GENOMIC DNA]</scope>
    <source>
        <strain evidence="3 4">SGS1</strain>
    </source>
</reference>
<evidence type="ECO:0000313" key="3">
    <source>
        <dbReference type="EMBL" id="CRG83975.1"/>
    </source>
</evidence>
<dbReference type="OrthoDB" id="380483at2759"/>
<dbReference type="OMA" id="ECYLYYT"/>
<gene>
    <name evidence="3" type="primary">CyRPA</name>
    <name evidence="3" type="ORF">PRELSG_0016600</name>
</gene>
<feature type="domain" description="Cysteine-rich protective antigen 6 bladed" evidence="2">
    <location>
        <begin position="35"/>
        <end position="341"/>
    </location>
</feature>
<dbReference type="GeneID" id="39734090"/>
<keyword evidence="4" id="KW-1185">Reference proteome</keyword>
<dbReference type="InterPro" id="IPR041396">
    <property type="entry name" value="CyRPA"/>
</dbReference>
<organism evidence="3 4">
    <name type="scientific">Plasmodium relictum</name>
    <dbReference type="NCBI Taxonomy" id="85471"/>
    <lineage>
        <taxon>Eukaryota</taxon>
        <taxon>Sar</taxon>
        <taxon>Alveolata</taxon>
        <taxon>Apicomplexa</taxon>
        <taxon>Aconoidasida</taxon>
        <taxon>Haemosporida</taxon>
        <taxon>Plasmodiidae</taxon>
        <taxon>Plasmodium</taxon>
        <taxon>Plasmodium (Haemamoeba)</taxon>
    </lineage>
</organism>
<evidence type="ECO:0000256" key="1">
    <source>
        <dbReference type="SAM" id="SignalP"/>
    </source>
</evidence>
<accession>A0A1J1GJW4</accession>
<dbReference type="RefSeq" id="XP_028531025.1">
    <property type="nucleotide sequence ID" value="XM_028677444.1"/>
</dbReference>
<keyword evidence="1" id="KW-0732">Signal</keyword>
<dbReference type="Proteomes" id="UP000220158">
    <property type="component" value="Unassembled WGS sequence"/>
</dbReference>
<protein>
    <submittedName>
        <fullName evidence="3">Cysteine-rich protective antigen, putative</fullName>
    </submittedName>
</protein>
<dbReference type="KEGG" id="prel:PRELSG_0016600"/>
<proteinExistence type="predicted"/>
<dbReference type="VEuPathDB" id="PlasmoDB:PRELSG_0016600"/>
<dbReference type="AlphaFoldDB" id="A0A1J1GJW4"/>
<dbReference type="EMBL" id="CVMU01000001">
    <property type="protein sequence ID" value="CRG83975.1"/>
    <property type="molecule type" value="Genomic_DNA"/>
</dbReference>
<evidence type="ECO:0000313" key="4">
    <source>
        <dbReference type="Proteomes" id="UP000220158"/>
    </source>
</evidence>
<feature type="chain" id="PRO_5013108496" evidence="1">
    <location>
        <begin position="23"/>
        <end position="350"/>
    </location>
</feature>
<name>A0A1J1GJW4_PLARL</name>